<dbReference type="PROSITE" id="PS51257">
    <property type="entry name" value="PROKAR_LIPOPROTEIN"/>
    <property type="match status" value="1"/>
</dbReference>
<protein>
    <submittedName>
        <fullName evidence="10">Endonuclease/exonuclease/phosphatase family protein</fullName>
    </submittedName>
</protein>
<proteinExistence type="predicted"/>
<dbReference type="EMBL" id="JAGUCO010000005">
    <property type="protein sequence ID" value="MBS2098516.1"/>
    <property type="molecule type" value="Genomic_DNA"/>
</dbReference>
<evidence type="ECO:0000256" key="7">
    <source>
        <dbReference type="ARBA" id="ARBA00022842"/>
    </source>
</evidence>
<dbReference type="Proteomes" id="UP000708576">
    <property type="component" value="Unassembled WGS sequence"/>
</dbReference>
<evidence type="ECO:0000313" key="10">
    <source>
        <dbReference type="EMBL" id="MBS2098516.1"/>
    </source>
</evidence>
<dbReference type="InterPro" id="IPR005135">
    <property type="entry name" value="Endo/exonuclease/phosphatase"/>
</dbReference>
<keyword evidence="11" id="KW-1185">Reference proteome</keyword>
<keyword evidence="10" id="KW-0255">Endonuclease</keyword>
<evidence type="ECO:0000256" key="8">
    <source>
        <dbReference type="ARBA" id="ARBA00023204"/>
    </source>
</evidence>
<dbReference type="Gene3D" id="3.60.10.10">
    <property type="entry name" value="Endonuclease/exonuclease/phosphatase"/>
    <property type="match status" value="1"/>
</dbReference>
<keyword evidence="3" id="KW-0540">Nuclease</keyword>
<keyword evidence="5" id="KW-0227">DNA damage</keyword>
<dbReference type="Pfam" id="PF03372">
    <property type="entry name" value="Exo_endo_phos"/>
    <property type="match status" value="1"/>
</dbReference>
<comment type="caution">
    <text evidence="10">The sequence shown here is derived from an EMBL/GenBank/DDBJ whole genome shotgun (WGS) entry which is preliminary data.</text>
</comment>
<keyword evidence="4" id="KW-0479">Metal-binding</keyword>
<evidence type="ECO:0000256" key="4">
    <source>
        <dbReference type="ARBA" id="ARBA00022723"/>
    </source>
</evidence>
<dbReference type="InterPro" id="IPR051547">
    <property type="entry name" value="TDP2-like"/>
</dbReference>
<accession>A0ABS5JW00</accession>
<dbReference type="PANTHER" id="PTHR15822">
    <property type="entry name" value="TRAF AND TNF RECEPTOR-ASSOCIATED PROTEIN"/>
    <property type="match status" value="1"/>
</dbReference>
<dbReference type="SUPFAM" id="SSF56219">
    <property type="entry name" value="DNase I-like"/>
    <property type="match status" value="1"/>
</dbReference>
<evidence type="ECO:0000256" key="5">
    <source>
        <dbReference type="ARBA" id="ARBA00022763"/>
    </source>
</evidence>
<dbReference type="RefSeq" id="WP_212215755.1">
    <property type="nucleotide sequence ID" value="NZ_JAGUCO010000005.1"/>
</dbReference>
<name>A0ABS5JW00_9BACT</name>
<organism evidence="10 11">
    <name type="scientific">Carboxylicivirga linearis</name>
    <dbReference type="NCBI Taxonomy" id="1628157"/>
    <lineage>
        <taxon>Bacteria</taxon>
        <taxon>Pseudomonadati</taxon>
        <taxon>Bacteroidota</taxon>
        <taxon>Bacteroidia</taxon>
        <taxon>Marinilabiliales</taxon>
        <taxon>Marinilabiliaceae</taxon>
        <taxon>Carboxylicivirga</taxon>
    </lineage>
</organism>
<keyword evidence="6" id="KW-0378">Hydrolase</keyword>
<evidence type="ECO:0000256" key="2">
    <source>
        <dbReference type="ARBA" id="ARBA00001946"/>
    </source>
</evidence>
<keyword evidence="8" id="KW-0234">DNA repair</keyword>
<gene>
    <name evidence="10" type="ORF">KEM10_09505</name>
</gene>
<reference evidence="10 11" key="1">
    <citation type="journal article" date="2015" name="Int. J. Syst. Evol. Microbiol.">
        <title>Carboxylicivirga linearis sp. nov., isolated from a sea cucumber culture pond.</title>
        <authorList>
            <person name="Wang F.Q."/>
            <person name="Zhou Y.X."/>
            <person name="Lin X.Z."/>
            <person name="Chen G.J."/>
            <person name="Du Z.J."/>
        </authorList>
    </citation>
    <scope>NUCLEOTIDE SEQUENCE [LARGE SCALE GENOMIC DNA]</scope>
    <source>
        <strain evidence="10 11">FB218</strain>
    </source>
</reference>
<dbReference type="InterPro" id="IPR036691">
    <property type="entry name" value="Endo/exonu/phosph_ase_sf"/>
</dbReference>
<evidence type="ECO:0000313" key="11">
    <source>
        <dbReference type="Proteomes" id="UP000708576"/>
    </source>
</evidence>
<sequence length="305" mass="35290">MRNRFYITVISFVFILGWTSCKKDDPETSWTVDFSDCIETTSSQSLEVVTFNIEHFRLSSSHDYNITIRIPYIASIIGQLDADVVALQEIGSEYVTLRLADELPGWEGVFTTSASGNQSLAYLYKTSEVELYEEETEAIAFGDEDWFAFPRLPFKIKIHHAGTGMDVYLINNHLKCCGGNDNKIRRREASEKLQDYIDNQLADQPVIVLGDYNDYISEEYYSDNVFWNFVEDSDNYRFADMEIAMGDDEYWSYPGDRYTSHLDHILITNELFDVHQSTSTIRPSYCYSDYLSMVSDHRPVMAVFR</sequence>
<dbReference type="PANTHER" id="PTHR15822:SF4">
    <property type="entry name" value="TYROSYL-DNA PHOSPHODIESTERASE 2"/>
    <property type="match status" value="1"/>
</dbReference>
<evidence type="ECO:0000259" key="9">
    <source>
        <dbReference type="Pfam" id="PF03372"/>
    </source>
</evidence>
<dbReference type="GO" id="GO:0004519">
    <property type="term" value="F:endonuclease activity"/>
    <property type="evidence" value="ECO:0007669"/>
    <property type="project" value="UniProtKB-KW"/>
</dbReference>
<evidence type="ECO:0000256" key="1">
    <source>
        <dbReference type="ARBA" id="ARBA00001936"/>
    </source>
</evidence>
<comment type="cofactor">
    <cofactor evidence="2">
        <name>Mg(2+)</name>
        <dbReference type="ChEBI" id="CHEBI:18420"/>
    </cofactor>
</comment>
<evidence type="ECO:0000256" key="3">
    <source>
        <dbReference type="ARBA" id="ARBA00022722"/>
    </source>
</evidence>
<comment type="cofactor">
    <cofactor evidence="1">
        <name>Mn(2+)</name>
        <dbReference type="ChEBI" id="CHEBI:29035"/>
    </cofactor>
</comment>
<feature type="domain" description="Endonuclease/exonuclease/phosphatase" evidence="9">
    <location>
        <begin position="49"/>
        <end position="297"/>
    </location>
</feature>
<keyword evidence="7" id="KW-0460">Magnesium</keyword>
<evidence type="ECO:0000256" key="6">
    <source>
        <dbReference type="ARBA" id="ARBA00022801"/>
    </source>
</evidence>